<feature type="coiled-coil region" evidence="1">
    <location>
        <begin position="111"/>
        <end position="145"/>
    </location>
</feature>
<dbReference type="EMBL" id="CAJVPJ010000085">
    <property type="protein sequence ID" value="CAG8474469.1"/>
    <property type="molecule type" value="Genomic_DNA"/>
</dbReference>
<dbReference type="AlphaFoldDB" id="A0A9N8W762"/>
<organism evidence="2 3">
    <name type="scientific">Paraglomus occultum</name>
    <dbReference type="NCBI Taxonomy" id="144539"/>
    <lineage>
        <taxon>Eukaryota</taxon>
        <taxon>Fungi</taxon>
        <taxon>Fungi incertae sedis</taxon>
        <taxon>Mucoromycota</taxon>
        <taxon>Glomeromycotina</taxon>
        <taxon>Glomeromycetes</taxon>
        <taxon>Paraglomerales</taxon>
        <taxon>Paraglomeraceae</taxon>
        <taxon>Paraglomus</taxon>
    </lineage>
</organism>
<reference evidence="2" key="1">
    <citation type="submission" date="2021-06" db="EMBL/GenBank/DDBJ databases">
        <authorList>
            <person name="Kallberg Y."/>
            <person name="Tangrot J."/>
            <person name="Rosling A."/>
        </authorList>
    </citation>
    <scope>NUCLEOTIDE SEQUENCE</scope>
    <source>
        <strain evidence="2">IA702</strain>
    </source>
</reference>
<evidence type="ECO:0000256" key="1">
    <source>
        <dbReference type="SAM" id="Coils"/>
    </source>
</evidence>
<gene>
    <name evidence="2" type="ORF">POCULU_LOCUS1212</name>
</gene>
<sequence length="607" mass="70842">MADSIINNVTNPSKSRSLLGDAPAKIMEQLELAKYARDSGMFADCVNALEGMLRSFFQTQEDYSKRLEIQLAVQQHRCMELNEKWKSAENQSRMHKNYLDETRKSLSETKKNHDEIIIDELREKIQQYEREIEKFDERYAQQVQINERNQQIIHHYKCKYDYGIDPDSEVISLRQRILALEKQLSEFRNATAKIKIHAEKLEVSFRHELQEMQQRYKDAEAREAAIQKKYVLLKDDITKMSIQNGNEEVKELSAGPSCTNPLTELELEISVLRGQKVELEKQLYEAQNAAGKEKIGIERKSTDAEVRTAELLRRSSLFKDGTAIDDTTNVKQDDNDEDLLPLQLTVNIFKLQDSLKELTHIKGRYVVLDAQGITALLQKYNCQTDFISKPIVSSALQRHIIESVLQATDIYFNEYLDAKNNSIWEQYTETDLDHLLEMIILNTTLNLNRYIRKLIEKRKGNDESTCMAEARIDQQVYAVLDDRGFASVDHPLVEHLVLSVLTDLDKYRQLQDETRKKDIEKLIFPIIREIIRIFYFSYRTQVPYVEYHFFERGEMFDPAIMERLDDDGEEPGMLVVEICSFPLIGVNINDERKRQVFNKAQVRVRSS</sequence>
<comment type="caution">
    <text evidence="2">The sequence shown here is derived from an EMBL/GenBank/DDBJ whole genome shotgun (WGS) entry which is preliminary data.</text>
</comment>
<dbReference type="OrthoDB" id="2421915at2759"/>
<accession>A0A9N8W762</accession>
<feature type="coiled-coil region" evidence="1">
    <location>
        <begin position="170"/>
        <end position="229"/>
    </location>
</feature>
<name>A0A9N8W762_9GLOM</name>
<evidence type="ECO:0000313" key="3">
    <source>
        <dbReference type="Proteomes" id="UP000789572"/>
    </source>
</evidence>
<proteinExistence type="predicted"/>
<dbReference type="Proteomes" id="UP000789572">
    <property type="component" value="Unassembled WGS sequence"/>
</dbReference>
<protein>
    <submittedName>
        <fullName evidence="2">7716_t:CDS:1</fullName>
    </submittedName>
</protein>
<feature type="coiled-coil region" evidence="1">
    <location>
        <begin position="262"/>
        <end position="289"/>
    </location>
</feature>
<evidence type="ECO:0000313" key="2">
    <source>
        <dbReference type="EMBL" id="CAG8474469.1"/>
    </source>
</evidence>
<keyword evidence="1" id="KW-0175">Coiled coil</keyword>
<keyword evidence="3" id="KW-1185">Reference proteome</keyword>